<keyword evidence="6" id="KW-1185">Reference proteome</keyword>
<evidence type="ECO:0000313" key="6">
    <source>
        <dbReference type="Proteomes" id="UP000248349"/>
    </source>
</evidence>
<dbReference type="PANTHER" id="PTHR24161:SF85">
    <property type="entry name" value="PALMITOYLTRANSFERASE HIP14"/>
    <property type="match status" value="1"/>
</dbReference>
<protein>
    <recommendedName>
        <fullName evidence="1">protein S-acyltransferase</fullName>
        <ecNumber evidence="1">2.3.1.225</ecNumber>
    </recommendedName>
</protein>
<dbReference type="PROSITE" id="PS50297">
    <property type="entry name" value="ANK_REP_REGION"/>
    <property type="match status" value="5"/>
</dbReference>
<evidence type="ECO:0000256" key="1">
    <source>
        <dbReference type="ARBA" id="ARBA00012210"/>
    </source>
</evidence>
<dbReference type="PANTHER" id="PTHR24161">
    <property type="entry name" value="ANK_REP_REGION DOMAIN-CONTAINING PROTEIN-RELATED"/>
    <property type="match status" value="1"/>
</dbReference>
<feature type="repeat" description="ANK" evidence="4">
    <location>
        <begin position="486"/>
        <end position="518"/>
    </location>
</feature>
<sequence>MAEEDRTHNTSNNTSQDQDKLLEVLRRALRRNHSKKNRRIPQTFLRNGNINPNFLRSEDTPLTLVARHPSHIDILERLIEIEGLDMDIRDSKGRTALSYACELHEVRYVEVLLLNKAHPNLQDQEGRTPLSWAATPTGKRNNFSEVMELLLKYGADANKEDLQGWIPLMWAVSKGSDVIVADLLSSNPGNVNHQDTQGRTPLSLAAELEHQTILGLTEITGLLLEFEADVNAEDEDGYTPLGLAVIEGQKAIVGLLISSGADLEYKYQKHDCCTALLLATKHHEQFAVVDELLQQNAEVNCTDVHGCTPLALAAKQGFYKIVKKLSAHRDINIDTKDLNERTPLSLAAGSGRLQIVQYLIQQQADINSKDREGQTPLAWAIRQSKDSTVVEELLNNKTIDLEHQDVNDDSPLFLAAKSNNSLMHILMKAGANAMRIVNGHSCFWWLVKARFEVKNKPESSVPSRQLNSFQMLEIIPYHSDPDLQENNRTLLSWSAEYGDHAMVQALLEHGANPDIRDGPPINAQIQSIEAKRIDASSNFSKTPLIWALINGHLAVVDMLKEKDSFSLHLLIKERELLGDQEASKLVCKLLKTGYDINKLDSEGRCTLHLLSNVQDTKFAKALLDAKDVEFSLNLQDNARKTPLYYALKEKNEAFVRMLLEKGADTSNISAEAWFHLSNEAIRWIEFTQQDSGSISLLWERMASIDRRNQKPNFGKKRTLLDVLADVSSHSKQSLSFEPSESHISRRDQLLRQGRGQKIIQILAQNGVKRAELQRALRQHVEGLRQAIDEDTTIFPEQKGRLQAQVNEFDKSVNAKVFEIERAVRELLQIVRIFSICLTASNFSKGICLDLNQRGS</sequence>
<dbReference type="RefSeq" id="XP_025428247.1">
    <property type="nucleotide sequence ID" value="XM_025572134.1"/>
</dbReference>
<name>A0A318Z4M5_9EURO</name>
<dbReference type="Pfam" id="PF00023">
    <property type="entry name" value="Ank"/>
    <property type="match status" value="1"/>
</dbReference>
<dbReference type="EMBL" id="KZ821253">
    <property type="protein sequence ID" value="PYH42265.1"/>
    <property type="molecule type" value="Genomic_DNA"/>
</dbReference>
<dbReference type="STRING" id="1450539.A0A318Z4M5"/>
<dbReference type="OrthoDB" id="194358at2759"/>
<dbReference type="SMART" id="SM00248">
    <property type="entry name" value="ANK"/>
    <property type="match status" value="14"/>
</dbReference>
<gene>
    <name evidence="5" type="ORF">BP01DRAFT_303763</name>
</gene>
<proteinExistence type="predicted"/>
<dbReference type="GO" id="GO:0019706">
    <property type="term" value="F:protein-cysteine S-palmitoyltransferase activity"/>
    <property type="evidence" value="ECO:0007669"/>
    <property type="project" value="UniProtKB-EC"/>
</dbReference>
<evidence type="ECO:0000256" key="2">
    <source>
        <dbReference type="ARBA" id="ARBA00022737"/>
    </source>
</evidence>
<feature type="repeat" description="ANK" evidence="4">
    <location>
        <begin position="197"/>
        <end position="235"/>
    </location>
</feature>
<dbReference type="SUPFAM" id="SSF48403">
    <property type="entry name" value="Ankyrin repeat"/>
    <property type="match status" value="2"/>
</dbReference>
<dbReference type="AlphaFoldDB" id="A0A318Z4M5"/>
<feature type="repeat" description="ANK" evidence="4">
    <location>
        <begin position="92"/>
        <end position="124"/>
    </location>
</feature>
<evidence type="ECO:0000256" key="4">
    <source>
        <dbReference type="PROSITE-ProRule" id="PRU00023"/>
    </source>
</evidence>
<dbReference type="Pfam" id="PF12796">
    <property type="entry name" value="Ank_2"/>
    <property type="match status" value="5"/>
</dbReference>
<dbReference type="EC" id="2.3.1.225" evidence="1"/>
<feature type="repeat" description="ANK" evidence="4">
    <location>
        <begin position="339"/>
        <end position="371"/>
    </location>
</feature>
<feature type="repeat" description="ANK" evidence="4">
    <location>
        <begin position="236"/>
        <end position="268"/>
    </location>
</feature>
<dbReference type="Gene3D" id="1.25.40.20">
    <property type="entry name" value="Ankyrin repeat-containing domain"/>
    <property type="match status" value="6"/>
</dbReference>
<keyword evidence="2" id="KW-0677">Repeat</keyword>
<dbReference type="InterPro" id="IPR036770">
    <property type="entry name" value="Ankyrin_rpt-contain_sf"/>
</dbReference>
<dbReference type="PROSITE" id="PS50088">
    <property type="entry name" value="ANK_REPEAT"/>
    <property type="match status" value="7"/>
</dbReference>
<dbReference type="Proteomes" id="UP000248349">
    <property type="component" value="Unassembled WGS sequence"/>
</dbReference>
<keyword evidence="3 4" id="KW-0040">ANK repeat</keyword>
<dbReference type="InterPro" id="IPR002110">
    <property type="entry name" value="Ankyrin_rpt"/>
</dbReference>
<evidence type="ECO:0000313" key="5">
    <source>
        <dbReference type="EMBL" id="PYH42265.1"/>
    </source>
</evidence>
<evidence type="ECO:0000256" key="3">
    <source>
        <dbReference type="ARBA" id="ARBA00023043"/>
    </source>
</evidence>
<feature type="repeat" description="ANK" evidence="4">
    <location>
        <begin position="638"/>
        <end position="670"/>
    </location>
</feature>
<organism evidence="5 6">
    <name type="scientific">Aspergillus saccharolyticus JOP 1030-1</name>
    <dbReference type="NCBI Taxonomy" id="1450539"/>
    <lineage>
        <taxon>Eukaryota</taxon>
        <taxon>Fungi</taxon>
        <taxon>Dikarya</taxon>
        <taxon>Ascomycota</taxon>
        <taxon>Pezizomycotina</taxon>
        <taxon>Eurotiomycetes</taxon>
        <taxon>Eurotiomycetidae</taxon>
        <taxon>Eurotiales</taxon>
        <taxon>Aspergillaceae</taxon>
        <taxon>Aspergillus</taxon>
        <taxon>Aspergillus subgen. Circumdati</taxon>
    </lineage>
</organism>
<dbReference type="GeneID" id="37073362"/>
<reference evidence="5 6" key="1">
    <citation type="submission" date="2016-12" db="EMBL/GenBank/DDBJ databases">
        <title>The genomes of Aspergillus section Nigri reveals drivers in fungal speciation.</title>
        <authorList>
            <consortium name="DOE Joint Genome Institute"/>
            <person name="Vesth T.C."/>
            <person name="Nybo J."/>
            <person name="Theobald S."/>
            <person name="Brandl J."/>
            <person name="Frisvad J.C."/>
            <person name="Nielsen K.F."/>
            <person name="Lyhne E.K."/>
            <person name="Kogle M.E."/>
            <person name="Kuo A."/>
            <person name="Riley R."/>
            <person name="Clum A."/>
            <person name="Nolan M."/>
            <person name="Lipzen A."/>
            <person name="Salamov A."/>
            <person name="Henrissat B."/>
            <person name="Wiebenga A."/>
            <person name="De Vries R.P."/>
            <person name="Grigoriev I.V."/>
            <person name="Mortensen U.H."/>
            <person name="Andersen M.R."/>
            <person name="Baker S.E."/>
        </authorList>
    </citation>
    <scope>NUCLEOTIDE SEQUENCE [LARGE SCALE GENOMIC DNA]</scope>
    <source>
        <strain evidence="5 6">JOP 1030-1</strain>
    </source>
</reference>
<accession>A0A318Z4M5</accession>
<feature type="repeat" description="ANK" evidence="4">
    <location>
        <begin position="125"/>
        <end position="162"/>
    </location>
</feature>